<keyword evidence="6 7" id="KW-0472">Membrane</keyword>
<dbReference type="OrthoDB" id="2687058at2759"/>
<feature type="transmembrane region" description="Helical" evidence="7">
    <location>
        <begin position="290"/>
        <end position="311"/>
    </location>
</feature>
<dbReference type="InterPro" id="IPR006153">
    <property type="entry name" value="Cation/H_exchanger_TM"/>
</dbReference>
<dbReference type="PANTHER" id="PTHR32468:SF0">
    <property type="entry name" value="K(+)_H(+) ANTIPORTER 1"/>
    <property type="match status" value="1"/>
</dbReference>
<reference evidence="9 10" key="1">
    <citation type="submission" date="2014-09" db="EMBL/GenBank/DDBJ databases">
        <authorList>
            <person name="Ellenberger Sabrina"/>
        </authorList>
    </citation>
    <scope>NUCLEOTIDE SEQUENCE [LARGE SCALE GENOMIC DNA]</scope>
    <source>
        <strain evidence="9 10">CBS 412.66</strain>
    </source>
</reference>
<keyword evidence="4 7" id="KW-1133">Transmembrane helix</keyword>
<dbReference type="EMBL" id="LN721335">
    <property type="protein sequence ID" value="CEP09315.1"/>
    <property type="molecule type" value="Genomic_DNA"/>
</dbReference>
<dbReference type="GO" id="GO:0016020">
    <property type="term" value="C:membrane"/>
    <property type="evidence" value="ECO:0007669"/>
    <property type="project" value="UniProtKB-SubCell"/>
</dbReference>
<dbReference type="PANTHER" id="PTHR32468">
    <property type="entry name" value="CATION/H + ANTIPORTER"/>
    <property type="match status" value="1"/>
</dbReference>
<protein>
    <recommendedName>
        <fullName evidence="8">Cation/H+ exchanger transmembrane domain-containing protein</fullName>
    </recommendedName>
</protein>
<evidence type="ECO:0000256" key="2">
    <source>
        <dbReference type="ARBA" id="ARBA00022448"/>
    </source>
</evidence>
<feature type="domain" description="Cation/H+ exchanger transmembrane" evidence="8">
    <location>
        <begin position="27"/>
        <end position="423"/>
    </location>
</feature>
<feature type="transmembrane region" description="Helical" evidence="7">
    <location>
        <begin position="200"/>
        <end position="222"/>
    </location>
</feature>
<dbReference type="InterPro" id="IPR050794">
    <property type="entry name" value="CPA2_transporter"/>
</dbReference>
<dbReference type="AlphaFoldDB" id="A0A0B7N1D1"/>
<dbReference type="Pfam" id="PF00999">
    <property type="entry name" value="Na_H_Exchanger"/>
    <property type="match status" value="1"/>
</dbReference>
<feature type="transmembrane region" description="Helical" evidence="7">
    <location>
        <begin position="65"/>
        <end position="82"/>
    </location>
</feature>
<feature type="transmembrane region" description="Helical" evidence="7">
    <location>
        <begin position="102"/>
        <end position="123"/>
    </location>
</feature>
<feature type="transmembrane region" description="Helical" evidence="7">
    <location>
        <begin position="135"/>
        <end position="157"/>
    </location>
</feature>
<gene>
    <name evidence="9" type="primary">PARPA_02794.1 scaffold 5272</name>
</gene>
<sequence>MSSSEGATPQAGVFAGLNPAKIIALPLGYLRQPRVISEVIAGIILGPTVMGRIPEFMDTIFPSESLPFLNLIATLGLVFFLFQVGLEVDLQVIRKDWHKSMAIAVAGMALPFGLGAAVSVGLYKLQGDNSINFGSFLLFLGVAMSITAFPVLARILAELKLLRTKVGAITMASGLINDCTAWVLLALVVALLNSSGGIEALYVFLTAVGFTLFVIFIVGPLYRRLCLYTNSYENGPSPLLMTVTLMIVLLSAFVTDIIGVHAIFGGFIAGVIVPHEHDLSIKITEKIEDIVNILFLPLYFTLSGLKTQIGLLDTGTIWGYVILVIFLACFGKIVGCSAAAKLCGMTTRESVTVGFLMNCKGLVELIVLNIGHDSGVLNDQGNVNIPAKFGYLALLIGCTHLVFVIMVVMALVTTFMTTPVVIWLYPEWYQKQTSASADDVQMSGSDNRIDSEPDSLDKCTIKLSTVEAMGLERFRLLTMLNRIESIPSIMALMKLLNSDKLATSVEVHTLRLLELTQRTSAVMKFKDLRETQRQDPVLNVLRTFANLIGIRSLQTHVDLCSTSDIIKTVSDHGSDIDADIILLPWINRHLINNENYASALLDSNYADLEFVNGAFSIRFCTVGLFIDRGFGQIQDGDLDATPQIIVAYREASTDDRAALLFALKLQACRKLDLLVLTHGLDEQITYATNESVGRYTNDENAALNTLFDSSHLPSNISCQQVGSLSGTVFSKSLTRPLGKHDLVIAGRNFIPKDSVPSSPMSSFSSPGTFTSADTAESRDYEAVLGKIGYGILKNGTKNTSVLIIQAPSLGA</sequence>
<dbReference type="GO" id="GO:0015297">
    <property type="term" value="F:antiporter activity"/>
    <property type="evidence" value="ECO:0007669"/>
    <property type="project" value="InterPro"/>
</dbReference>
<feature type="transmembrane region" description="Helical" evidence="7">
    <location>
        <begin position="391"/>
        <end position="424"/>
    </location>
</feature>
<proteinExistence type="predicted"/>
<dbReference type="InterPro" id="IPR038770">
    <property type="entry name" value="Na+/solute_symporter_sf"/>
</dbReference>
<comment type="subcellular location">
    <subcellularLocation>
        <location evidence="1">Membrane</location>
        <topology evidence="1">Multi-pass membrane protein</topology>
    </subcellularLocation>
</comment>
<evidence type="ECO:0000256" key="1">
    <source>
        <dbReference type="ARBA" id="ARBA00004141"/>
    </source>
</evidence>
<evidence type="ECO:0000313" key="9">
    <source>
        <dbReference type="EMBL" id="CEP09315.1"/>
    </source>
</evidence>
<feature type="transmembrane region" description="Helical" evidence="7">
    <location>
        <begin position="169"/>
        <end position="193"/>
    </location>
</feature>
<organism evidence="9 10">
    <name type="scientific">Parasitella parasitica</name>
    <dbReference type="NCBI Taxonomy" id="35722"/>
    <lineage>
        <taxon>Eukaryota</taxon>
        <taxon>Fungi</taxon>
        <taxon>Fungi incertae sedis</taxon>
        <taxon>Mucoromycota</taxon>
        <taxon>Mucoromycotina</taxon>
        <taxon>Mucoromycetes</taxon>
        <taxon>Mucorales</taxon>
        <taxon>Mucorineae</taxon>
        <taxon>Mucoraceae</taxon>
        <taxon>Parasitella</taxon>
    </lineage>
</organism>
<evidence type="ECO:0000256" key="3">
    <source>
        <dbReference type="ARBA" id="ARBA00022692"/>
    </source>
</evidence>
<feature type="transmembrane region" description="Helical" evidence="7">
    <location>
        <begin position="317"/>
        <end position="339"/>
    </location>
</feature>
<keyword evidence="2" id="KW-0813">Transport</keyword>
<evidence type="ECO:0000259" key="8">
    <source>
        <dbReference type="Pfam" id="PF00999"/>
    </source>
</evidence>
<dbReference type="Gene3D" id="1.20.1530.20">
    <property type="match status" value="1"/>
</dbReference>
<evidence type="ECO:0000256" key="6">
    <source>
        <dbReference type="ARBA" id="ARBA00023136"/>
    </source>
</evidence>
<keyword evidence="10" id="KW-1185">Reference proteome</keyword>
<keyword evidence="3 7" id="KW-0812">Transmembrane</keyword>
<name>A0A0B7N1D1_9FUNG</name>
<evidence type="ECO:0000313" key="10">
    <source>
        <dbReference type="Proteomes" id="UP000054107"/>
    </source>
</evidence>
<evidence type="ECO:0000256" key="7">
    <source>
        <dbReference type="SAM" id="Phobius"/>
    </source>
</evidence>
<keyword evidence="5" id="KW-0406">Ion transport</keyword>
<evidence type="ECO:0000256" key="5">
    <source>
        <dbReference type="ARBA" id="ARBA00023065"/>
    </source>
</evidence>
<dbReference type="STRING" id="35722.A0A0B7N1D1"/>
<evidence type="ECO:0000256" key="4">
    <source>
        <dbReference type="ARBA" id="ARBA00022989"/>
    </source>
</evidence>
<feature type="transmembrane region" description="Helical" evidence="7">
    <location>
        <begin position="242"/>
        <end position="269"/>
    </location>
</feature>
<dbReference type="GO" id="GO:1902600">
    <property type="term" value="P:proton transmembrane transport"/>
    <property type="evidence" value="ECO:0007669"/>
    <property type="project" value="InterPro"/>
</dbReference>
<dbReference type="Proteomes" id="UP000054107">
    <property type="component" value="Unassembled WGS sequence"/>
</dbReference>
<accession>A0A0B7N1D1</accession>